<reference evidence="6" key="1">
    <citation type="journal article" date="2019" name="Int. J. Syst. Evol. Microbiol.">
        <title>The Global Catalogue of Microorganisms (GCM) 10K type strain sequencing project: providing services to taxonomists for standard genome sequencing and annotation.</title>
        <authorList>
            <consortium name="The Broad Institute Genomics Platform"/>
            <consortium name="The Broad Institute Genome Sequencing Center for Infectious Disease"/>
            <person name="Wu L."/>
            <person name="Ma J."/>
        </authorList>
    </citation>
    <scope>NUCLEOTIDE SEQUENCE [LARGE SCALE GENOMIC DNA]</scope>
    <source>
        <strain evidence="6">KCTC 23314</strain>
    </source>
</reference>
<proteinExistence type="inferred from homology"/>
<sequence>MHADRIQDAAPSTPHEAPAWDRAAFEAQLRARGRSYHIHHPFNVMLNSGQAQPAQIRGWVANRFYYQIAIPIKDAAVLSNCPDPAVRRGWVQRILDHDGFELGGLRDAGGLEAWLRLAEAVGLERAEVLDLRHVVPAVRFAVDAYVNFARRAPWQEAVCSSLTELFAPEIHRQRLASWPAHYGWIEPAGLDYFRNRVGQARRDVEQGLAITLDHFTTRAQQERALEVLQFKLDILWAMNDAMAMRYGVTP</sequence>
<dbReference type="Gene3D" id="1.20.910.10">
    <property type="entry name" value="Heme oxygenase-like"/>
    <property type="match status" value="1"/>
</dbReference>
<accession>A0ABQ3FZH0</accession>
<keyword evidence="1 3" id="KW-0884">PQQ biosynthesis</keyword>
<feature type="domain" description="Thiaminase-2/PQQC" evidence="4">
    <location>
        <begin position="28"/>
        <end position="240"/>
    </location>
</feature>
<comment type="similarity">
    <text evidence="3">Belongs to the PqqC family.</text>
</comment>
<dbReference type="NCBIfam" id="TIGR02111">
    <property type="entry name" value="PQQ_syn_pqqC"/>
    <property type="match status" value="1"/>
</dbReference>
<keyword evidence="6" id="KW-1185">Reference proteome</keyword>
<dbReference type="SUPFAM" id="SSF48613">
    <property type="entry name" value="Heme oxygenase-like"/>
    <property type="match status" value="1"/>
</dbReference>
<dbReference type="Proteomes" id="UP000626210">
    <property type="component" value="Unassembled WGS sequence"/>
</dbReference>
<dbReference type="EMBL" id="BMYK01000004">
    <property type="protein sequence ID" value="GHC78760.1"/>
    <property type="molecule type" value="Genomic_DNA"/>
</dbReference>
<dbReference type="InterPro" id="IPR011845">
    <property type="entry name" value="PqqC"/>
</dbReference>
<dbReference type="InterPro" id="IPR039068">
    <property type="entry name" value="PqqC-like"/>
</dbReference>
<dbReference type="HAMAP" id="MF_00654">
    <property type="entry name" value="PQQ_syn_PqqC"/>
    <property type="match status" value="1"/>
</dbReference>
<organism evidence="5 6">
    <name type="scientific">Pseudorhodoferax aquiterrae</name>
    <dbReference type="NCBI Taxonomy" id="747304"/>
    <lineage>
        <taxon>Bacteria</taxon>
        <taxon>Pseudomonadati</taxon>
        <taxon>Pseudomonadota</taxon>
        <taxon>Betaproteobacteria</taxon>
        <taxon>Burkholderiales</taxon>
        <taxon>Comamonadaceae</taxon>
    </lineage>
</organism>
<comment type="function">
    <text evidence="3">Ring cyclization and eight-electron oxidation of 3a-(2-amino-2-carboxyethyl)-4,5-dioxo-4,5,6,7,8,9-hexahydroquinoline-7,9-dicarboxylic-acid to PQQ.</text>
</comment>
<dbReference type="RefSeq" id="WP_189686735.1">
    <property type="nucleotide sequence ID" value="NZ_BMYK01000004.1"/>
</dbReference>
<gene>
    <name evidence="3 5" type="primary">pqqC</name>
    <name evidence="5" type="ORF">GCM10007320_19470</name>
</gene>
<comment type="pathway">
    <text evidence="3">Cofactor biosynthesis; pyrroloquinoline quinone biosynthesis.</text>
</comment>
<evidence type="ECO:0000256" key="1">
    <source>
        <dbReference type="ARBA" id="ARBA00022905"/>
    </source>
</evidence>
<name>A0ABQ3FZH0_9BURK</name>
<evidence type="ECO:0000256" key="3">
    <source>
        <dbReference type="HAMAP-Rule" id="MF_00654"/>
    </source>
</evidence>
<dbReference type="Pfam" id="PF03070">
    <property type="entry name" value="TENA_THI-4"/>
    <property type="match status" value="1"/>
</dbReference>
<comment type="caution">
    <text evidence="5">The sequence shown here is derived from an EMBL/GenBank/DDBJ whole genome shotgun (WGS) entry which is preliminary data.</text>
</comment>
<dbReference type="InterPro" id="IPR004305">
    <property type="entry name" value="Thiaminase-2/PQQC"/>
</dbReference>
<keyword evidence="2 3" id="KW-0560">Oxidoreductase</keyword>
<evidence type="ECO:0000313" key="6">
    <source>
        <dbReference type="Proteomes" id="UP000626210"/>
    </source>
</evidence>
<comment type="catalytic activity">
    <reaction evidence="3">
        <text>6-(2-amino-2-carboxyethyl)-7,8-dioxo-1,2,3,4,7,8-hexahydroquinoline-2,4-dicarboxylate + 3 O2 = pyrroloquinoline quinone + 2 H2O2 + 2 H2O + H(+)</text>
        <dbReference type="Rhea" id="RHEA:10692"/>
        <dbReference type="ChEBI" id="CHEBI:15377"/>
        <dbReference type="ChEBI" id="CHEBI:15378"/>
        <dbReference type="ChEBI" id="CHEBI:15379"/>
        <dbReference type="ChEBI" id="CHEBI:16240"/>
        <dbReference type="ChEBI" id="CHEBI:58442"/>
        <dbReference type="ChEBI" id="CHEBI:58778"/>
        <dbReference type="EC" id="1.3.3.11"/>
    </reaction>
</comment>
<dbReference type="PANTHER" id="PTHR40279">
    <property type="entry name" value="PQQC-LIKE PROTEIN"/>
    <property type="match status" value="1"/>
</dbReference>
<evidence type="ECO:0000259" key="4">
    <source>
        <dbReference type="Pfam" id="PF03070"/>
    </source>
</evidence>
<evidence type="ECO:0000313" key="5">
    <source>
        <dbReference type="EMBL" id="GHC78760.1"/>
    </source>
</evidence>
<dbReference type="PANTHER" id="PTHR40279:SF3">
    <property type="entry name" value="4-AMINOBENZOATE SYNTHASE"/>
    <property type="match status" value="1"/>
</dbReference>
<dbReference type="InterPro" id="IPR016084">
    <property type="entry name" value="Haem_Oase-like_multi-hlx"/>
</dbReference>
<protein>
    <recommendedName>
        <fullName evidence="3">Pyrroloquinoline-quinone synthase</fullName>
        <ecNumber evidence="3">1.3.3.11</ecNumber>
    </recommendedName>
    <alternativeName>
        <fullName evidence="3">Coenzyme PQQ synthesis protein C</fullName>
    </alternativeName>
    <alternativeName>
        <fullName evidence="3">Pyrroloquinoline quinone biosynthesis protein C</fullName>
    </alternativeName>
</protein>
<evidence type="ECO:0000256" key="2">
    <source>
        <dbReference type="ARBA" id="ARBA00023002"/>
    </source>
</evidence>
<dbReference type="EC" id="1.3.3.11" evidence="3"/>